<dbReference type="CDD" id="cd14953">
    <property type="entry name" value="NHL_like_1"/>
    <property type="match status" value="1"/>
</dbReference>
<dbReference type="Proteomes" id="UP000278351">
    <property type="component" value="Unassembled WGS sequence"/>
</dbReference>
<dbReference type="InterPro" id="IPR011042">
    <property type="entry name" value="6-blade_b-propeller_TolB-like"/>
</dbReference>
<dbReference type="InterPro" id="IPR002909">
    <property type="entry name" value="IPT_dom"/>
</dbReference>
<dbReference type="Pfam" id="PF01436">
    <property type="entry name" value="NHL"/>
    <property type="match status" value="2"/>
</dbReference>
<feature type="domain" description="IPT/TIG" evidence="3">
    <location>
        <begin position="36"/>
        <end position="118"/>
    </location>
</feature>
<dbReference type="PROSITE" id="PS51125">
    <property type="entry name" value="NHL"/>
    <property type="match status" value="2"/>
</dbReference>
<dbReference type="RefSeq" id="WP_123844607.1">
    <property type="nucleotide sequence ID" value="NZ_RPDH01000001.1"/>
</dbReference>
<dbReference type="Gene3D" id="2.120.10.30">
    <property type="entry name" value="TolB, C-terminal domain"/>
    <property type="match status" value="3"/>
</dbReference>
<dbReference type="PANTHER" id="PTHR13833:SF71">
    <property type="entry name" value="NHL DOMAIN-CONTAINING PROTEIN"/>
    <property type="match status" value="1"/>
</dbReference>
<dbReference type="EMBL" id="RPDH01000001">
    <property type="protein sequence ID" value="RPE12164.1"/>
    <property type="molecule type" value="Genomic_DNA"/>
</dbReference>
<feature type="repeat" description="NHL" evidence="2">
    <location>
        <begin position="182"/>
        <end position="224"/>
    </location>
</feature>
<feature type="repeat" description="NHL" evidence="2">
    <location>
        <begin position="141"/>
        <end position="171"/>
    </location>
</feature>
<comment type="caution">
    <text evidence="4">The sequence shown here is derived from an EMBL/GenBank/DDBJ whole genome shotgun (WGS) entry which is preliminary data.</text>
</comment>
<dbReference type="InterPro" id="IPR014756">
    <property type="entry name" value="Ig_E-set"/>
</dbReference>
<keyword evidence="5" id="KW-1185">Reference proteome</keyword>
<dbReference type="Pfam" id="PF01833">
    <property type="entry name" value="TIG"/>
    <property type="match status" value="1"/>
</dbReference>
<evidence type="ECO:0000256" key="2">
    <source>
        <dbReference type="PROSITE-ProRule" id="PRU00504"/>
    </source>
</evidence>
<dbReference type="Pfam" id="PF25021">
    <property type="entry name" value="TEN_NHL"/>
    <property type="match status" value="1"/>
</dbReference>
<dbReference type="PANTHER" id="PTHR13833">
    <property type="match status" value="1"/>
</dbReference>
<protein>
    <recommendedName>
        <fullName evidence="3">IPT/TIG domain-containing protein</fullName>
    </recommendedName>
</protein>
<dbReference type="OrthoDB" id="791543at2"/>
<dbReference type="SMART" id="SM00429">
    <property type="entry name" value="IPT"/>
    <property type="match status" value="1"/>
</dbReference>
<organism evidence="4 5">
    <name type="scientific">Chitinophaga lutea</name>
    <dbReference type="NCBI Taxonomy" id="2488634"/>
    <lineage>
        <taxon>Bacteria</taxon>
        <taxon>Pseudomonadati</taxon>
        <taxon>Bacteroidota</taxon>
        <taxon>Chitinophagia</taxon>
        <taxon>Chitinophagales</taxon>
        <taxon>Chitinophagaceae</taxon>
        <taxon>Chitinophaga</taxon>
    </lineage>
</organism>
<evidence type="ECO:0000313" key="5">
    <source>
        <dbReference type="Proteomes" id="UP000278351"/>
    </source>
</evidence>
<dbReference type="CDD" id="cd00603">
    <property type="entry name" value="IPT_PCSR"/>
    <property type="match status" value="1"/>
</dbReference>
<accession>A0A3N4QK65</accession>
<dbReference type="AlphaFoldDB" id="A0A3N4QK65"/>
<proteinExistence type="predicted"/>
<name>A0A3N4QK65_9BACT</name>
<reference evidence="4 5" key="1">
    <citation type="submission" date="2018-11" db="EMBL/GenBank/DDBJ databases">
        <title>Chitinophaga lutea sp.nov., isolate from arsenic contaminated soil.</title>
        <authorList>
            <person name="Zong Y."/>
        </authorList>
    </citation>
    <scope>NUCLEOTIDE SEQUENCE [LARGE SCALE GENOMIC DNA]</scope>
    <source>
        <strain evidence="4 5">ZY74</strain>
    </source>
</reference>
<dbReference type="InterPro" id="IPR056822">
    <property type="entry name" value="TEN_NHL"/>
</dbReference>
<dbReference type="SUPFAM" id="SSF81296">
    <property type="entry name" value="E set domains"/>
    <property type="match status" value="1"/>
</dbReference>
<evidence type="ECO:0000259" key="3">
    <source>
        <dbReference type="SMART" id="SM00429"/>
    </source>
</evidence>
<keyword evidence="1" id="KW-0677">Repeat</keyword>
<dbReference type="InterPro" id="IPR001258">
    <property type="entry name" value="NHL_repeat"/>
</dbReference>
<dbReference type="Gene3D" id="2.60.40.10">
    <property type="entry name" value="Immunoglobulins"/>
    <property type="match status" value="1"/>
</dbReference>
<sequence>MKTLNFFLNGIAMLMLLGCGGGGGGPVNPPPPPPAAPVISAIAPDNGAFNTLVTIQGSNFSAVAGDHAVKFNGVAAKVITAAAAQLTVEVPKGAGTGPVTVTLRGQTATGPVFNYTYTITVSTVAGGVKGLEDGPAATAKFSGPNGVAVDAQGNIYVSDHYNDLIRKITPAGMVSTLAGSTAGFADGTGAAAKFRKPCGMCIDPQGNLYVTDAGNHMIRKVSPAGVVSRLAGNVVEGYEDGPGLNAKFFSPEHICIDKQGNLYVAENNNYKVRKINTAGVVSTVAGSTWGYQDGAALSAKFYSPRGVAIDQEGNIYVSDYFNQKIRKISAAGVVTTVAGSTMGYQDGTGAGVQFEGPRGMVIDAKGNIYIVEDRINTVRVMTPAGVVTTLSGNPRSANPYGLVDGPAKDARWRTPSDICLDAQGNMYVADFNNSAIRKITFE</sequence>
<dbReference type="SUPFAM" id="SSF101898">
    <property type="entry name" value="NHL repeat"/>
    <property type="match status" value="1"/>
</dbReference>
<dbReference type="PROSITE" id="PS51257">
    <property type="entry name" value="PROKAR_LIPOPROTEIN"/>
    <property type="match status" value="1"/>
</dbReference>
<evidence type="ECO:0000256" key="1">
    <source>
        <dbReference type="ARBA" id="ARBA00022737"/>
    </source>
</evidence>
<gene>
    <name evidence="4" type="ORF">EGT74_00990</name>
</gene>
<dbReference type="InterPro" id="IPR013783">
    <property type="entry name" value="Ig-like_fold"/>
</dbReference>
<evidence type="ECO:0000313" key="4">
    <source>
        <dbReference type="EMBL" id="RPE12164.1"/>
    </source>
</evidence>